<dbReference type="GO" id="GO:0016757">
    <property type="term" value="F:glycosyltransferase activity"/>
    <property type="evidence" value="ECO:0007669"/>
    <property type="project" value="InterPro"/>
</dbReference>
<dbReference type="AlphaFoldDB" id="A0A2Z6T835"/>
<protein>
    <submittedName>
        <fullName evidence="3">Glycosyltransferase</fullName>
    </submittedName>
</protein>
<keyword evidence="4" id="KW-1185">Reference proteome</keyword>
<dbReference type="RefSeq" id="WP_117118326.1">
    <property type="nucleotide sequence ID" value="NZ_BFBY01000006.1"/>
</dbReference>
<evidence type="ECO:0000259" key="1">
    <source>
        <dbReference type="Pfam" id="PF00534"/>
    </source>
</evidence>
<dbReference type="EMBL" id="BFBY01000006">
    <property type="protein sequence ID" value="GBG04991.1"/>
    <property type="molecule type" value="Genomic_DNA"/>
</dbReference>
<dbReference type="InterPro" id="IPR028098">
    <property type="entry name" value="Glyco_trans_4-like_N"/>
</dbReference>
<evidence type="ECO:0000313" key="3">
    <source>
        <dbReference type="EMBL" id="GBG04991.1"/>
    </source>
</evidence>
<organism evidence="3 4">
    <name type="scientific">Lactobacillus rodentium</name>
    <dbReference type="NCBI Taxonomy" id="947835"/>
    <lineage>
        <taxon>Bacteria</taxon>
        <taxon>Bacillati</taxon>
        <taxon>Bacillota</taxon>
        <taxon>Bacilli</taxon>
        <taxon>Lactobacillales</taxon>
        <taxon>Lactobacillaceae</taxon>
        <taxon>Lactobacillus</taxon>
    </lineage>
</organism>
<gene>
    <name evidence="3" type="ORF">LrDSM24759_09050</name>
</gene>
<dbReference type="OrthoDB" id="9768685at2"/>
<dbReference type="Proteomes" id="UP000257317">
    <property type="component" value="Unassembled WGS sequence"/>
</dbReference>
<dbReference type="Gene3D" id="3.40.50.2000">
    <property type="entry name" value="Glycogen Phosphorylase B"/>
    <property type="match status" value="2"/>
</dbReference>
<dbReference type="PANTHER" id="PTHR12526:SF627">
    <property type="entry name" value="D-RHAMNOSYLTRANSFERASE WBPZ"/>
    <property type="match status" value="1"/>
</dbReference>
<dbReference type="PANTHER" id="PTHR12526">
    <property type="entry name" value="GLYCOSYLTRANSFERASE"/>
    <property type="match status" value="1"/>
</dbReference>
<reference evidence="4" key="1">
    <citation type="submission" date="2018-03" db="EMBL/GenBank/DDBJ databases">
        <title>New taxa in the Lactobacillus gasseri group.</title>
        <authorList>
            <person name="Tanizawa Y."/>
            <person name="Tohno M."/>
            <person name="Endo A."/>
            <person name="Arita M."/>
        </authorList>
    </citation>
    <scope>NUCLEOTIDE SEQUENCE [LARGE SCALE GENOMIC DNA]</scope>
    <source>
        <strain evidence="4">DSM 24759</strain>
    </source>
</reference>
<evidence type="ECO:0000313" key="4">
    <source>
        <dbReference type="Proteomes" id="UP000257317"/>
    </source>
</evidence>
<dbReference type="InterPro" id="IPR001296">
    <property type="entry name" value="Glyco_trans_1"/>
</dbReference>
<proteinExistence type="predicted"/>
<accession>A0A2Z6T835</accession>
<keyword evidence="3" id="KW-0808">Transferase</keyword>
<dbReference type="Pfam" id="PF13439">
    <property type="entry name" value="Glyco_transf_4"/>
    <property type="match status" value="1"/>
</dbReference>
<comment type="caution">
    <text evidence="3">The sequence shown here is derived from an EMBL/GenBank/DDBJ whole genome shotgun (WGS) entry which is preliminary data.</text>
</comment>
<dbReference type="Pfam" id="PF00534">
    <property type="entry name" value="Glycos_transf_1"/>
    <property type="match status" value="1"/>
</dbReference>
<dbReference type="SUPFAM" id="SSF53756">
    <property type="entry name" value="UDP-Glycosyltransferase/glycogen phosphorylase"/>
    <property type="match status" value="1"/>
</dbReference>
<dbReference type="CDD" id="cd03801">
    <property type="entry name" value="GT4_PimA-like"/>
    <property type="match status" value="1"/>
</dbReference>
<name>A0A2Z6T835_9LACO</name>
<feature type="domain" description="Glycosyltransferase subfamily 4-like N-terminal" evidence="2">
    <location>
        <begin position="88"/>
        <end position="188"/>
    </location>
</feature>
<evidence type="ECO:0000259" key="2">
    <source>
        <dbReference type="Pfam" id="PF13439"/>
    </source>
</evidence>
<feature type="domain" description="Glycosyl transferase family 1" evidence="1">
    <location>
        <begin position="196"/>
        <end position="351"/>
    </location>
</feature>
<sequence>MRVAFFPSDNDLVSGAFRSMVTLIKILEENYNVIAKVYLPYDGNGIELLQENNLEYEIIPSYGWTISINEYYSLNKRIKWNIKKILNNQAKNKIKKELKKFKPDIVHDNTSWGYIGAKAAFELKIPVVWHIREFLEEDQLRRIWNKKSGYALMNKSDKIIAISDSINKKYKPLFGNKIQTIYNGIDDNKFFSSHDLFKNKDIKILTVGGLYPGKGHQLVIEALAILKKNGISNFKYQIVGKGEEEENLRKQVLRCNLEKNVEFCGFSQDPRPYYQQADIFILGSVSEAFGRVTVEAMMNGLLTIGRNSAATAEILKDNKYGLLFNDEEDLAGILKRIFTQQIEAKDIAVKGQEYVVKNYTAKKNAEKVFEVYQEILEN</sequence>